<feature type="transmembrane region" description="Helical" evidence="1">
    <location>
        <begin position="12"/>
        <end position="33"/>
    </location>
</feature>
<dbReference type="Proteomes" id="UP000326565">
    <property type="component" value="Unassembled WGS sequence"/>
</dbReference>
<evidence type="ECO:0000313" key="3">
    <source>
        <dbReference type="Proteomes" id="UP000326565"/>
    </source>
</evidence>
<sequence>MIFESPRPISSFSVASGFLWAPGILSLLGFTIVGEIDTNISMHERNTERTFWGFPVACHAPRLHVPCAMKIHLVYTSRDSLLL</sequence>
<organism evidence="2 3">
    <name type="scientific">Aspergillus leporis</name>
    <dbReference type="NCBI Taxonomy" id="41062"/>
    <lineage>
        <taxon>Eukaryota</taxon>
        <taxon>Fungi</taxon>
        <taxon>Dikarya</taxon>
        <taxon>Ascomycota</taxon>
        <taxon>Pezizomycotina</taxon>
        <taxon>Eurotiomycetes</taxon>
        <taxon>Eurotiomycetidae</taxon>
        <taxon>Eurotiales</taxon>
        <taxon>Aspergillaceae</taxon>
        <taxon>Aspergillus</taxon>
        <taxon>Aspergillus subgen. Circumdati</taxon>
    </lineage>
</organism>
<dbReference type="EMBL" id="ML732317">
    <property type="protein sequence ID" value="KAB8070014.1"/>
    <property type="molecule type" value="Genomic_DNA"/>
</dbReference>
<protein>
    <submittedName>
        <fullName evidence="2">Uncharacterized protein</fullName>
    </submittedName>
</protein>
<accession>A0A5N5WS22</accession>
<evidence type="ECO:0000256" key="1">
    <source>
        <dbReference type="SAM" id="Phobius"/>
    </source>
</evidence>
<gene>
    <name evidence="2" type="ORF">BDV29DRAFT_40268</name>
</gene>
<evidence type="ECO:0000313" key="2">
    <source>
        <dbReference type="EMBL" id="KAB8070014.1"/>
    </source>
</evidence>
<name>A0A5N5WS22_9EURO</name>
<keyword evidence="1" id="KW-1133">Transmembrane helix</keyword>
<keyword evidence="3" id="KW-1185">Reference proteome</keyword>
<dbReference type="AlphaFoldDB" id="A0A5N5WS22"/>
<reference evidence="2 3" key="1">
    <citation type="submission" date="2019-04" db="EMBL/GenBank/DDBJ databases">
        <title>Friends and foes A comparative genomics study of 23 Aspergillus species from section Flavi.</title>
        <authorList>
            <consortium name="DOE Joint Genome Institute"/>
            <person name="Kjaerbolling I."/>
            <person name="Vesth T."/>
            <person name="Frisvad J.C."/>
            <person name="Nybo J.L."/>
            <person name="Theobald S."/>
            <person name="Kildgaard S."/>
            <person name="Isbrandt T."/>
            <person name="Kuo A."/>
            <person name="Sato A."/>
            <person name="Lyhne E.K."/>
            <person name="Kogle M.E."/>
            <person name="Wiebenga A."/>
            <person name="Kun R.S."/>
            <person name="Lubbers R.J."/>
            <person name="Makela M.R."/>
            <person name="Barry K."/>
            <person name="Chovatia M."/>
            <person name="Clum A."/>
            <person name="Daum C."/>
            <person name="Haridas S."/>
            <person name="He G."/>
            <person name="LaButti K."/>
            <person name="Lipzen A."/>
            <person name="Mondo S."/>
            <person name="Riley R."/>
            <person name="Salamov A."/>
            <person name="Simmons B.A."/>
            <person name="Magnuson J.K."/>
            <person name="Henrissat B."/>
            <person name="Mortensen U.H."/>
            <person name="Larsen T.O."/>
            <person name="Devries R.P."/>
            <person name="Grigoriev I.V."/>
            <person name="Machida M."/>
            <person name="Baker S.E."/>
            <person name="Andersen M.R."/>
        </authorList>
    </citation>
    <scope>NUCLEOTIDE SEQUENCE [LARGE SCALE GENOMIC DNA]</scope>
    <source>
        <strain evidence="2 3">CBS 151.66</strain>
    </source>
</reference>
<keyword evidence="1" id="KW-0812">Transmembrane</keyword>
<keyword evidence="1" id="KW-0472">Membrane</keyword>
<proteinExistence type="predicted"/>